<organism evidence="2 3">
    <name type="scientific">Mesobacillus subterraneus</name>
    <dbReference type="NCBI Taxonomy" id="285983"/>
    <lineage>
        <taxon>Bacteria</taxon>
        <taxon>Bacillati</taxon>
        <taxon>Bacillota</taxon>
        <taxon>Bacilli</taxon>
        <taxon>Bacillales</taxon>
        <taxon>Bacillaceae</taxon>
        <taxon>Mesobacillus</taxon>
    </lineage>
</organism>
<dbReference type="Proteomes" id="UP000279911">
    <property type="component" value="Unassembled WGS sequence"/>
</dbReference>
<proteinExistence type="predicted"/>
<dbReference type="SUPFAM" id="SSF55729">
    <property type="entry name" value="Acyl-CoA N-acyltransferases (Nat)"/>
    <property type="match status" value="1"/>
</dbReference>
<name>A0A427TLC3_9BACI</name>
<protein>
    <submittedName>
        <fullName evidence="2">N-acetyltransferase</fullName>
    </submittedName>
</protein>
<dbReference type="InterPro" id="IPR016181">
    <property type="entry name" value="Acyl_CoA_acyltransferase"/>
</dbReference>
<keyword evidence="2" id="KW-0808">Transferase</keyword>
<dbReference type="PANTHER" id="PTHR43233">
    <property type="entry name" value="FAMILY N-ACETYLTRANSFERASE, PUTATIVE (AFU_ORTHOLOGUE AFUA_6G03350)-RELATED"/>
    <property type="match status" value="1"/>
</dbReference>
<dbReference type="PROSITE" id="PS51186">
    <property type="entry name" value="GNAT"/>
    <property type="match status" value="1"/>
</dbReference>
<reference evidence="3" key="1">
    <citation type="submission" date="2018-12" db="EMBL/GenBank/DDBJ databases">
        <title>Bacillus chawlae sp. nov., Bacillus glennii sp. nov., and Bacillus saganii sp. nov. Isolated from the Vehicle Assembly Building at Kennedy Space Center where the Viking Spacecraft were Assembled.</title>
        <authorList>
            <person name="Seuylemezian A."/>
            <person name="Vaishampayan P."/>
        </authorList>
    </citation>
    <scope>NUCLEOTIDE SEQUENCE [LARGE SCALE GENOMIC DNA]</scope>
    <source>
        <strain evidence="3">DSM 13966</strain>
    </source>
</reference>
<dbReference type="Pfam" id="PF00583">
    <property type="entry name" value="Acetyltransf_1"/>
    <property type="match status" value="1"/>
</dbReference>
<comment type="caution">
    <text evidence="2">The sequence shown here is derived from an EMBL/GenBank/DDBJ whole genome shotgun (WGS) entry which is preliminary data.</text>
</comment>
<dbReference type="PANTHER" id="PTHR43233:SF1">
    <property type="entry name" value="FAMILY N-ACETYLTRANSFERASE, PUTATIVE (AFU_ORTHOLOGUE AFUA_6G03350)-RELATED"/>
    <property type="match status" value="1"/>
</dbReference>
<evidence type="ECO:0000313" key="2">
    <source>
        <dbReference type="EMBL" id="RSD25153.1"/>
    </source>
</evidence>
<gene>
    <name evidence="2" type="ORF">EJA10_17965</name>
</gene>
<dbReference type="OrthoDB" id="9775804at2"/>
<dbReference type="InterPro" id="IPR053144">
    <property type="entry name" value="Acetyltransferase_Butenolide"/>
</dbReference>
<dbReference type="GO" id="GO:0016747">
    <property type="term" value="F:acyltransferase activity, transferring groups other than amino-acyl groups"/>
    <property type="evidence" value="ECO:0007669"/>
    <property type="project" value="InterPro"/>
</dbReference>
<accession>A0A427TLC3</accession>
<dbReference type="CDD" id="cd04301">
    <property type="entry name" value="NAT_SF"/>
    <property type="match status" value="1"/>
</dbReference>
<dbReference type="InterPro" id="IPR000182">
    <property type="entry name" value="GNAT_dom"/>
</dbReference>
<dbReference type="RefSeq" id="WP_125481410.1">
    <property type="nucleotide sequence ID" value="NZ_RSFW01000020.1"/>
</dbReference>
<dbReference type="EMBL" id="RSFW01000020">
    <property type="protein sequence ID" value="RSD25153.1"/>
    <property type="molecule type" value="Genomic_DNA"/>
</dbReference>
<dbReference type="AlphaFoldDB" id="A0A427TLC3"/>
<sequence>MSNFNNSYHPPAPSDYINLRLEAGMSGKSIEAVRIGLENSLFSVTVYEESQLIAMGRIIGDGGTAFQIVDIVVKPSHQGMGLGKRVMTEIMAYLDQHTYKGSYVSLIADDPANKLYEQFGFAYTLPKSHGMYRKY</sequence>
<dbReference type="Gene3D" id="3.40.630.30">
    <property type="match status" value="1"/>
</dbReference>
<evidence type="ECO:0000259" key="1">
    <source>
        <dbReference type="PROSITE" id="PS51186"/>
    </source>
</evidence>
<evidence type="ECO:0000313" key="3">
    <source>
        <dbReference type="Proteomes" id="UP000279911"/>
    </source>
</evidence>
<feature type="domain" description="N-acetyltransferase" evidence="1">
    <location>
        <begin position="1"/>
        <end position="135"/>
    </location>
</feature>